<dbReference type="InParanoid" id="Q00ZL4"/>
<dbReference type="AlphaFoldDB" id="Q00ZL4"/>
<dbReference type="InterPro" id="IPR014923">
    <property type="entry name" value="DUF1802"/>
</dbReference>
<protein>
    <recommendedName>
        <fullName evidence="4">DUF1802 family protein</fullName>
    </recommendedName>
</protein>
<proteinExistence type="predicted"/>
<reference evidence="1" key="2">
    <citation type="journal article" date="2014" name="BMC Genomics">
        <title>An improved genome of the model marine alga Ostreococcus tauri unfolds by assessing Illumina de novo assemblies.</title>
        <authorList>
            <person name="Blanc-Mathieu R."/>
            <person name="Verhelst B."/>
            <person name="Derelle E."/>
            <person name="Rombauts S."/>
            <person name="Bouget F.Y."/>
            <person name="Carre I."/>
            <person name="Chateau A."/>
            <person name="Eyre-Walker A."/>
            <person name="Grimsley N."/>
            <person name="Moreau H."/>
            <person name="Piegu B."/>
            <person name="Rivals E."/>
            <person name="Schackwitz W."/>
            <person name="Van de Peer Y."/>
            <person name="Piganeau G."/>
        </authorList>
    </citation>
    <scope>NUCLEOTIDE SEQUENCE</scope>
    <source>
        <strain evidence="1">RCC4221</strain>
    </source>
</reference>
<gene>
    <name evidence="2" type="ORF">BE221DRAFT_80673</name>
    <name evidence="1" type="ORF">OT_ostta10g03020</name>
</gene>
<dbReference type="Pfam" id="PF08819">
    <property type="entry name" value="DUF1802"/>
    <property type="match status" value="1"/>
</dbReference>
<accession>A0A1Y5I7R5</accession>
<organism evidence="1 3">
    <name type="scientific">Ostreococcus tauri</name>
    <name type="common">Marine green alga</name>
    <dbReference type="NCBI Taxonomy" id="70448"/>
    <lineage>
        <taxon>Eukaryota</taxon>
        <taxon>Viridiplantae</taxon>
        <taxon>Chlorophyta</taxon>
        <taxon>Mamiellophyceae</taxon>
        <taxon>Mamiellales</taxon>
        <taxon>Bathycoccaceae</taxon>
        <taxon>Ostreococcus</taxon>
    </lineage>
</organism>
<dbReference type="RefSeq" id="XP_003081743.1">
    <property type="nucleotide sequence ID" value="XM_003081695.1"/>
</dbReference>
<reference evidence="1 3" key="1">
    <citation type="journal article" date="2006" name="Proc. Natl. Acad. Sci. U.S.A.">
        <title>Genome analysis of the smallest free-living eukaryote Ostreococcus tauri unveils many unique features.</title>
        <authorList>
            <person name="Derelle E."/>
            <person name="Ferraz C."/>
            <person name="Rombauts S."/>
            <person name="Rouze P."/>
            <person name="Worden A.Z."/>
            <person name="Robbens S."/>
            <person name="Partensky F."/>
            <person name="Degroeve S."/>
            <person name="Echeynie S."/>
            <person name="Cooke R."/>
            <person name="Saeys Y."/>
            <person name="Wuyts J."/>
            <person name="Jabbari K."/>
            <person name="Bowler C."/>
            <person name="Panaud O."/>
            <person name="Piegu B."/>
            <person name="Ball S.G."/>
            <person name="Ral J.-P."/>
            <person name="Bouget F.-Y."/>
            <person name="Piganeau G."/>
            <person name="De Baets B."/>
            <person name="Picard A."/>
            <person name="Delseny M."/>
            <person name="Demaille J."/>
            <person name="Van de Peer Y."/>
            <person name="Moreau H."/>
        </authorList>
    </citation>
    <scope>NUCLEOTIDE SEQUENCE [LARGE SCALE GENOMIC DNA]</scope>
    <source>
        <strain evidence="1 3">OTTH0595</strain>
    </source>
</reference>
<evidence type="ECO:0000313" key="3">
    <source>
        <dbReference type="Proteomes" id="UP000009170"/>
    </source>
</evidence>
<sequence>MRARASADAPAVDVALKEWSLICDALMTGEHIAIARKGGVRDAKGAFRLERRHFALFPTNFHADVAGAPEGTRAGDMKAGESVSMRLTATATRAWRVPASSAEACFALFSESSGWPKDLFAKRANFKPSNEVTVVELRAYEVADALTLPPDEQRYGGCKSWINIDSWRPANVRAVLSDEEFAEKSSALGRDLAALGATEIDVTNA</sequence>
<dbReference type="GeneID" id="9832077"/>
<accession>A0A454XR90</accession>
<keyword evidence="3" id="KW-1185">Reference proteome</keyword>
<name>Q00ZL4_OSTTA</name>
<dbReference type="EMBL" id="CAID01000010">
    <property type="protein sequence ID" value="CAL56268.1"/>
    <property type="molecule type" value="Genomic_DNA"/>
</dbReference>
<dbReference type="Proteomes" id="UP000195557">
    <property type="component" value="Unassembled WGS sequence"/>
</dbReference>
<dbReference type="OrthoDB" id="567563at2759"/>
<evidence type="ECO:0000313" key="2">
    <source>
        <dbReference type="EMBL" id="OUS43212.1"/>
    </source>
</evidence>
<evidence type="ECO:0008006" key="4">
    <source>
        <dbReference type="Google" id="ProtNLM"/>
    </source>
</evidence>
<dbReference type="EMBL" id="KZ155832">
    <property type="protein sequence ID" value="OUS43212.1"/>
    <property type="molecule type" value="Genomic_DNA"/>
</dbReference>
<reference evidence="2" key="3">
    <citation type="submission" date="2017-04" db="EMBL/GenBank/DDBJ databases">
        <title>Population genomics of picophytoplankton unveils novel chromosome hypervariability.</title>
        <authorList>
            <consortium name="DOE Joint Genome Institute"/>
            <person name="Blanc-Mathieu R."/>
            <person name="Krasovec M."/>
            <person name="Hebrard M."/>
            <person name="Yau S."/>
            <person name="Desgranges E."/>
            <person name="Martin J."/>
            <person name="Schackwitz W."/>
            <person name="Kuo A."/>
            <person name="Salin G."/>
            <person name="Donnadieu C."/>
            <person name="Desdevises Y."/>
            <person name="Sanchez-Ferandin S."/>
            <person name="Moreau H."/>
            <person name="Rivals E."/>
            <person name="Grigoriev I.V."/>
            <person name="Grimsley N."/>
            <person name="Eyre-Walker A."/>
            <person name="Piganeau G."/>
        </authorList>
    </citation>
    <scope>NUCLEOTIDE SEQUENCE [LARGE SCALE GENOMIC DNA]</scope>
    <source>
        <strain evidence="2">RCC 1115</strain>
    </source>
</reference>
<dbReference type="OMA" id="YGGCKSW"/>
<accession>Q00ZL4</accession>
<evidence type="ECO:0000313" key="1">
    <source>
        <dbReference type="EMBL" id="CAL56268.1"/>
    </source>
</evidence>
<dbReference type="KEGG" id="ota:OT_ostta10g03020"/>
<dbReference type="Proteomes" id="UP000009170">
    <property type="component" value="Unassembled WGS sequence"/>
</dbReference>